<accession>A0A953JAY3</accession>
<evidence type="ECO:0000313" key="2">
    <source>
        <dbReference type="EMBL" id="MBZ0155454.1"/>
    </source>
</evidence>
<reference evidence="2" key="2">
    <citation type="submission" date="2021-08" db="EMBL/GenBank/DDBJ databases">
        <authorList>
            <person name="Dalcin Martins P."/>
        </authorList>
    </citation>
    <scope>NUCLEOTIDE SEQUENCE</scope>
    <source>
        <strain evidence="2">MAG_39</strain>
    </source>
</reference>
<dbReference type="InterPro" id="IPR052716">
    <property type="entry name" value="MOSC_domain"/>
</dbReference>
<dbReference type="PANTHER" id="PTHR36930:SF1">
    <property type="entry name" value="MOSC DOMAIN-CONTAINING PROTEIN"/>
    <property type="match status" value="1"/>
</dbReference>
<dbReference type="GO" id="GO:0030151">
    <property type="term" value="F:molybdenum ion binding"/>
    <property type="evidence" value="ECO:0007669"/>
    <property type="project" value="InterPro"/>
</dbReference>
<feature type="domain" description="MOSC" evidence="1">
    <location>
        <begin position="19"/>
        <end position="145"/>
    </location>
</feature>
<dbReference type="InterPro" id="IPR005302">
    <property type="entry name" value="MoCF_Sase_C"/>
</dbReference>
<dbReference type="Pfam" id="PF03473">
    <property type="entry name" value="MOSC"/>
    <property type="match status" value="1"/>
</dbReference>
<dbReference type="PANTHER" id="PTHR36930">
    <property type="entry name" value="METAL-SULFUR CLUSTER BIOSYNTHESIS PROTEINS YUAD-RELATED"/>
    <property type="match status" value="1"/>
</dbReference>
<evidence type="ECO:0000313" key="3">
    <source>
        <dbReference type="Proteomes" id="UP000705867"/>
    </source>
</evidence>
<name>A0A953JAY3_9BACT</name>
<reference evidence="2" key="1">
    <citation type="journal article" date="2021" name="bioRxiv">
        <title>Unraveling nitrogen, sulfur and carbon metabolic pathways and microbial community transcriptional responses to substrate deprivation and toxicity stresses in a bioreactor mimicking anoxic brackish coastal sediment conditions.</title>
        <authorList>
            <person name="Martins P.D."/>
            <person name="Echeveste M.J."/>
            <person name="Arshad A."/>
            <person name="Kurth J."/>
            <person name="Ouboter H."/>
            <person name="Jetten M.S.M."/>
            <person name="Welte C.U."/>
        </authorList>
    </citation>
    <scope>NUCLEOTIDE SEQUENCE</scope>
    <source>
        <strain evidence="2">MAG_39</strain>
    </source>
</reference>
<sequence length="146" mass="15610">MKGRIISINISEKKGVRKKPVEEAVISENCGIEGDAHASSAWHRQVSLLALESIRKMQAMGLDVKEGDFAENITTEGIDLVALPLGTQVSLGGDVVGEVSQIGKECHSRCAIYHQAGDCVMPKEGIFIKILKGGKVRKGDPISVGE</sequence>
<dbReference type="InterPro" id="IPR011037">
    <property type="entry name" value="Pyrv_Knase-like_insert_dom_sf"/>
</dbReference>
<dbReference type="Gene3D" id="2.40.33.20">
    <property type="entry name" value="PK beta-barrel domain-like"/>
    <property type="match status" value="1"/>
</dbReference>
<dbReference type="SUPFAM" id="SSF50800">
    <property type="entry name" value="PK beta-barrel domain-like"/>
    <property type="match status" value="1"/>
</dbReference>
<evidence type="ECO:0000259" key="1">
    <source>
        <dbReference type="PROSITE" id="PS51340"/>
    </source>
</evidence>
<proteinExistence type="predicted"/>
<dbReference type="Proteomes" id="UP000705867">
    <property type="component" value="Unassembled WGS sequence"/>
</dbReference>
<organism evidence="2 3">
    <name type="scientific">Candidatus Nitrobium versatile</name>
    <dbReference type="NCBI Taxonomy" id="2884831"/>
    <lineage>
        <taxon>Bacteria</taxon>
        <taxon>Pseudomonadati</taxon>
        <taxon>Nitrospirota</taxon>
        <taxon>Nitrospiria</taxon>
        <taxon>Nitrospirales</taxon>
        <taxon>Nitrospiraceae</taxon>
        <taxon>Candidatus Nitrobium</taxon>
    </lineage>
</organism>
<dbReference type="GO" id="GO:0003824">
    <property type="term" value="F:catalytic activity"/>
    <property type="evidence" value="ECO:0007669"/>
    <property type="project" value="InterPro"/>
</dbReference>
<dbReference type="PROSITE" id="PS51340">
    <property type="entry name" value="MOSC"/>
    <property type="match status" value="1"/>
</dbReference>
<dbReference type="EMBL" id="JAIOIV010000033">
    <property type="protein sequence ID" value="MBZ0155454.1"/>
    <property type="molecule type" value="Genomic_DNA"/>
</dbReference>
<gene>
    <name evidence="2" type="ORF">K8I29_04460</name>
</gene>
<comment type="caution">
    <text evidence="2">The sequence shown here is derived from an EMBL/GenBank/DDBJ whole genome shotgun (WGS) entry which is preliminary data.</text>
</comment>
<protein>
    <submittedName>
        <fullName evidence="2">MOSC domain-containing protein</fullName>
    </submittedName>
</protein>
<dbReference type="AlphaFoldDB" id="A0A953JAY3"/>
<dbReference type="GO" id="GO:0030170">
    <property type="term" value="F:pyridoxal phosphate binding"/>
    <property type="evidence" value="ECO:0007669"/>
    <property type="project" value="InterPro"/>
</dbReference>